<dbReference type="PANTHER" id="PTHR31600:SF2">
    <property type="entry name" value="GAMETE ENRICHED GENE 10 PROTEIN-RELATED"/>
    <property type="match status" value="1"/>
</dbReference>
<feature type="domain" description="TmcB/TmcC TPR repeats" evidence="3">
    <location>
        <begin position="663"/>
        <end position="771"/>
    </location>
</feature>
<feature type="transmembrane region" description="Helical" evidence="2">
    <location>
        <begin position="304"/>
        <end position="320"/>
    </location>
</feature>
<dbReference type="STRING" id="578462.A0A0L0SSU4"/>
<keyword evidence="2" id="KW-0812">Transmembrane</keyword>
<feature type="compositionally biased region" description="Pro residues" evidence="1">
    <location>
        <begin position="24"/>
        <end position="35"/>
    </location>
</feature>
<dbReference type="Proteomes" id="UP000054350">
    <property type="component" value="Unassembled WGS sequence"/>
</dbReference>
<accession>A0A0L0SSU4</accession>
<feature type="transmembrane region" description="Helical" evidence="2">
    <location>
        <begin position="1381"/>
        <end position="1402"/>
    </location>
</feature>
<proteinExistence type="predicted"/>
<feature type="transmembrane region" description="Helical" evidence="2">
    <location>
        <begin position="178"/>
        <end position="204"/>
    </location>
</feature>
<dbReference type="Pfam" id="PF25474">
    <property type="entry name" value="TPR_TmcB"/>
    <property type="match status" value="1"/>
</dbReference>
<reference evidence="4 5" key="1">
    <citation type="submission" date="2009-11" db="EMBL/GenBank/DDBJ databases">
        <title>Annotation of Allomyces macrogynus ATCC 38327.</title>
        <authorList>
            <consortium name="The Broad Institute Genome Sequencing Platform"/>
            <person name="Russ C."/>
            <person name="Cuomo C."/>
            <person name="Burger G."/>
            <person name="Gray M.W."/>
            <person name="Holland P.W.H."/>
            <person name="King N."/>
            <person name="Lang F.B.F."/>
            <person name="Roger A.J."/>
            <person name="Ruiz-Trillo I."/>
            <person name="Young S.K."/>
            <person name="Zeng Q."/>
            <person name="Gargeya S."/>
            <person name="Fitzgerald M."/>
            <person name="Haas B."/>
            <person name="Abouelleil A."/>
            <person name="Alvarado L."/>
            <person name="Arachchi H.M."/>
            <person name="Berlin A."/>
            <person name="Chapman S.B."/>
            <person name="Gearin G."/>
            <person name="Goldberg J."/>
            <person name="Griggs A."/>
            <person name="Gujja S."/>
            <person name="Hansen M."/>
            <person name="Heiman D."/>
            <person name="Howarth C."/>
            <person name="Larimer J."/>
            <person name="Lui A."/>
            <person name="MacDonald P.J.P."/>
            <person name="McCowen C."/>
            <person name="Montmayeur A."/>
            <person name="Murphy C."/>
            <person name="Neiman D."/>
            <person name="Pearson M."/>
            <person name="Priest M."/>
            <person name="Roberts A."/>
            <person name="Saif S."/>
            <person name="Shea T."/>
            <person name="Sisk P."/>
            <person name="Stolte C."/>
            <person name="Sykes S."/>
            <person name="Wortman J."/>
            <person name="Nusbaum C."/>
            <person name="Birren B."/>
        </authorList>
    </citation>
    <scope>NUCLEOTIDE SEQUENCE [LARGE SCALE GENOMIC DNA]</scope>
    <source>
        <strain evidence="4 5">ATCC 38327</strain>
    </source>
</reference>
<feature type="region of interest" description="Disordered" evidence="1">
    <location>
        <begin position="472"/>
        <end position="526"/>
    </location>
</feature>
<dbReference type="EMBL" id="GG745348">
    <property type="protein sequence ID" value="KNE65582.1"/>
    <property type="molecule type" value="Genomic_DNA"/>
</dbReference>
<feature type="transmembrane region" description="Helical" evidence="2">
    <location>
        <begin position="1048"/>
        <end position="1071"/>
    </location>
</feature>
<keyword evidence="2" id="KW-1133">Transmembrane helix</keyword>
<sequence length="1455" mass="158628">MSDPEMTGTDALPPRVSIDTTPRPASPPVSPPPSLRPRSASIQSARASFRQLALHTSHGELKVPGALPRGGGSGVSLVSLLKLGDGATKARHDRQQSRALKRSVTALRLRRWEKALFSVAYITVRDNELPEYLCWLLLIVEDLQLLSFPFAARHDATLPWVVGVVLEPMRLLHSYNGFAVVNIIALLMLAMTICLALYIGVLVVRAGKVPIPALRLLRILFSLQMTALSIPIAQVLIGGLTCLQGEMAQRDVACFSGSHFPLFIADILGLLCYVPLVVVGSLLFLDTQPSSTNPDAKAHGRIDCAAVLLRLTFVALDLFTHTSPDLDDPNAHHTTTYADWWYMSLVTLGLASIAIALAFTQPYYNRYSTAMRAAFATAACFGMIAAMVTRSAATDGIWLVAMVPAAVIGWGTGFAVALGVARWQFERCVCRWHHAKKLEMELEQFDRGSGTHPARPARKGSILGPRWEMERRARQKSMRGASPTTTVNETGPAVAKDQWDLEGARAERRASVRDGNGEAEANGTVDASTDSFLTRMLARSPADAVAVGHGDDCPPGIPRVFRSSMQVEACLRFIRTDPTDDQVVIGLQLLEKGLHEFDDPLLQYLAAVYLRAFFGNEGQFAATDLLEAVTAQPALPLDLKFLVFAHERQETDQRRARGMGHNEGLQVLENAELQNLDRTCKRAHLKSLTAVREVFEALRTQAQDGRITAAVSTLTRARAVASMCYTRLLRRLPKSKNVLRSYAQFLMVVEGNTNKAQQILETVEEAEIRESQVHGRFPVPDINVDSFVEFETASPSSPGRYEPGSRPIRSPASESGSTSSRAQRHKLAGRRLLFAHVARSQSRRNLAPILVLVAIFIACLVTGLLIASRFFDNCTDVVTNKFFQAREARRKVTEVIDAVHNMAYSSYFASGAQWADYATPMAAEFAAAYEQLENALDSLETAGLPYVSAQPSLADATFRVDVRENTSIPRAFDFTPMDASPLDLVTAVYKAGLFAESYSAYGTFVAPVYESAEATNFVHGNFNAIFDAISLIPALGLSTFLSLLNGCFYVLLAVMSGSVLVLAGAAAYTLIKPIGEYFRIERQLLKVLHTMPKRVAQSMVTTLDEEIETFNEVLDMDEDGDNQENGDKVGLTALPSATADSASRMELVPRVAHARARRWIVGLTLVAVVLTVGTFLVPLWASNSVTYIQELLKSTQRRQALRILNLQLRETVFPSTILFKAQSAIGSVTAANAILEFTHVAVVGNPYSVSAVLPHLTQLTMPCNATDPGPWCKIRLPGNLSDGVRYTPTIPLDQAIWTISDLAKALVGTAQPGCELVGATLDATTVPVRGAGNITITPMNPFDPQYLLFRTMYMDLQTRLAMVDSAMSDFIAVQVENARRAFYALWLVTLVATVGAAGGLLWTSLKRWRDQVVALATILVLVPPHVLKAQWPEAAVLVESGGASLDAAGEDEGGL</sequence>
<feature type="transmembrane region" description="Helical" evidence="2">
    <location>
        <begin position="371"/>
        <end position="390"/>
    </location>
</feature>
<feature type="compositionally biased region" description="Basic and acidic residues" evidence="1">
    <location>
        <begin position="497"/>
        <end position="516"/>
    </location>
</feature>
<dbReference type="InterPro" id="IPR057352">
    <property type="entry name" value="TPR_TmcB/C"/>
</dbReference>
<keyword evidence="2" id="KW-0472">Membrane</keyword>
<feature type="compositionally biased region" description="Polar residues" evidence="1">
    <location>
        <begin position="812"/>
        <end position="821"/>
    </location>
</feature>
<protein>
    <recommendedName>
        <fullName evidence="3">TmcB/TmcC TPR repeats domain-containing protein</fullName>
    </recommendedName>
</protein>
<name>A0A0L0SSU4_ALLM3</name>
<reference evidence="5" key="2">
    <citation type="submission" date="2009-11" db="EMBL/GenBank/DDBJ databases">
        <title>The Genome Sequence of Allomyces macrogynus strain ATCC 38327.</title>
        <authorList>
            <consortium name="The Broad Institute Genome Sequencing Platform"/>
            <person name="Russ C."/>
            <person name="Cuomo C."/>
            <person name="Shea T."/>
            <person name="Young S.K."/>
            <person name="Zeng Q."/>
            <person name="Koehrsen M."/>
            <person name="Haas B."/>
            <person name="Borodovsky M."/>
            <person name="Guigo R."/>
            <person name="Alvarado L."/>
            <person name="Berlin A."/>
            <person name="Borenstein D."/>
            <person name="Chen Z."/>
            <person name="Engels R."/>
            <person name="Freedman E."/>
            <person name="Gellesch M."/>
            <person name="Goldberg J."/>
            <person name="Griggs A."/>
            <person name="Gujja S."/>
            <person name="Heiman D."/>
            <person name="Hepburn T."/>
            <person name="Howarth C."/>
            <person name="Jen D."/>
            <person name="Larson L."/>
            <person name="Lewis B."/>
            <person name="Mehta T."/>
            <person name="Park D."/>
            <person name="Pearson M."/>
            <person name="Roberts A."/>
            <person name="Saif S."/>
            <person name="Shenoy N."/>
            <person name="Sisk P."/>
            <person name="Stolte C."/>
            <person name="Sykes S."/>
            <person name="Walk T."/>
            <person name="White J."/>
            <person name="Yandava C."/>
            <person name="Burger G."/>
            <person name="Gray M.W."/>
            <person name="Holland P.W.H."/>
            <person name="King N."/>
            <person name="Lang F.B.F."/>
            <person name="Roger A.J."/>
            <person name="Ruiz-Trillo I."/>
            <person name="Lander E."/>
            <person name="Nusbaum C."/>
        </authorList>
    </citation>
    <scope>NUCLEOTIDE SEQUENCE [LARGE SCALE GENOMIC DNA]</scope>
    <source>
        <strain evidence="5">ATCC 38327</strain>
    </source>
</reference>
<feature type="transmembrane region" description="Helical" evidence="2">
    <location>
        <begin position="260"/>
        <end position="284"/>
    </location>
</feature>
<feature type="transmembrane region" description="Helical" evidence="2">
    <location>
        <begin position="216"/>
        <end position="240"/>
    </location>
</feature>
<evidence type="ECO:0000313" key="5">
    <source>
        <dbReference type="Proteomes" id="UP000054350"/>
    </source>
</evidence>
<feature type="transmembrane region" description="Helical" evidence="2">
    <location>
        <begin position="340"/>
        <end position="359"/>
    </location>
</feature>
<dbReference type="InterPro" id="IPR052994">
    <property type="entry name" value="Tiny_macrocysts_regulators"/>
</dbReference>
<evidence type="ECO:0000256" key="2">
    <source>
        <dbReference type="SAM" id="Phobius"/>
    </source>
</evidence>
<dbReference type="PANTHER" id="PTHR31600">
    <property type="entry name" value="TINY MACROCYSTS PROTEIN B-RELATED"/>
    <property type="match status" value="1"/>
</dbReference>
<dbReference type="VEuPathDB" id="FungiDB:AMAG_09562"/>
<feature type="transmembrane region" description="Helical" evidence="2">
    <location>
        <begin position="396"/>
        <end position="421"/>
    </location>
</feature>
<evidence type="ECO:0000256" key="1">
    <source>
        <dbReference type="SAM" id="MobiDB-lite"/>
    </source>
</evidence>
<evidence type="ECO:0000259" key="3">
    <source>
        <dbReference type="Pfam" id="PF25474"/>
    </source>
</evidence>
<feature type="region of interest" description="Disordered" evidence="1">
    <location>
        <begin position="792"/>
        <end position="824"/>
    </location>
</feature>
<feature type="transmembrane region" description="Helical" evidence="2">
    <location>
        <begin position="1159"/>
        <end position="1181"/>
    </location>
</feature>
<feature type="region of interest" description="Disordered" evidence="1">
    <location>
        <begin position="1"/>
        <end position="42"/>
    </location>
</feature>
<keyword evidence="5" id="KW-1185">Reference proteome</keyword>
<organism evidence="4 5">
    <name type="scientific">Allomyces macrogynus (strain ATCC 38327)</name>
    <name type="common">Allomyces javanicus var. macrogynus</name>
    <dbReference type="NCBI Taxonomy" id="578462"/>
    <lineage>
        <taxon>Eukaryota</taxon>
        <taxon>Fungi</taxon>
        <taxon>Fungi incertae sedis</taxon>
        <taxon>Blastocladiomycota</taxon>
        <taxon>Blastocladiomycetes</taxon>
        <taxon>Blastocladiales</taxon>
        <taxon>Blastocladiaceae</taxon>
        <taxon>Allomyces</taxon>
    </lineage>
</organism>
<dbReference type="OrthoDB" id="5574326at2759"/>
<dbReference type="eggNOG" id="ENOG502S3MF">
    <property type="taxonomic scope" value="Eukaryota"/>
</dbReference>
<evidence type="ECO:0000313" key="4">
    <source>
        <dbReference type="EMBL" id="KNE65582.1"/>
    </source>
</evidence>
<gene>
    <name evidence="4" type="ORF">AMAG_09562</name>
</gene>
<feature type="transmembrane region" description="Helical" evidence="2">
    <location>
        <begin position="849"/>
        <end position="871"/>
    </location>
</feature>